<dbReference type="InterPro" id="IPR016181">
    <property type="entry name" value="Acyl_CoA_acyltransferase"/>
</dbReference>
<protein>
    <submittedName>
        <fullName evidence="2">RimJ/RimL family protein N-acetyltransferase</fullName>
    </submittedName>
</protein>
<dbReference type="PANTHER" id="PTHR43792">
    <property type="entry name" value="GNAT FAMILY, PUTATIVE (AFU_ORTHOLOGUE AFUA_3G00765)-RELATED-RELATED"/>
    <property type="match status" value="1"/>
</dbReference>
<dbReference type="Gene3D" id="3.40.630.30">
    <property type="match status" value="1"/>
</dbReference>
<dbReference type="InterPro" id="IPR000182">
    <property type="entry name" value="GNAT_dom"/>
</dbReference>
<proteinExistence type="predicted"/>
<evidence type="ECO:0000313" key="2">
    <source>
        <dbReference type="EMBL" id="NYJ76183.1"/>
    </source>
</evidence>
<name>A0A853DJH5_9MICO</name>
<dbReference type="Proteomes" id="UP000571817">
    <property type="component" value="Unassembled WGS sequence"/>
</dbReference>
<dbReference type="CDD" id="cd04301">
    <property type="entry name" value="NAT_SF"/>
    <property type="match status" value="1"/>
</dbReference>
<evidence type="ECO:0000259" key="1">
    <source>
        <dbReference type="PROSITE" id="PS51186"/>
    </source>
</evidence>
<keyword evidence="2" id="KW-0808">Transferase</keyword>
<dbReference type="AlphaFoldDB" id="A0A853DJH5"/>
<accession>A0A853DJH5</accession>
<organism evidence="2 3">
    <name type="scientific">Allobranchiibius huperziae</name>
    <dbReference type="NCBI Taxonomy" id="1874116"/>
    <lineage>
        <taxon>Bacteria</taxon>
        <taxon>Bacillati</taxon>
        <taxon>Actinomycetota</taxon>
        <taxon>Actinomycetes</taxon>
        <taxon>Micrococcales</taxon>
        <taxon>Dermacoccaceae</taxon>
        <taxon>Allobranchiibius</taxon>
    </lineage>
</organism>
<dbReference type="SUPFAM" id="SSF55729">
    <property type="entry name" value="Acyl-CoA N-acyltransferases (Nat)"/>
    <property type="match status" value="1"/>
</dbReference>
<dbReference type="GO" id="GO:0016747">
    <property type="term" value="F:acyltransferase activity, transferring groups other than amino-acyl groups"/>
    <property type="evidence" value="ECO:0007669"/>
    <property type="project" value="InterPro"/>
</dbReference>
<dbReference type="PANTHER" id="PTHR43792:SF13">
    <property type="entry name" value="ACETYLTRANSFERASE"/>
    <property type="match status" value="1"/>
</dbReference>
<comment type="caution">
    <text evidence="2">The sequence shown here is derived from an EMBL/GenBank/DDBJ whole genome shotgun (WGS) entry which is preliminary data.</text>
</comment>
<dbReference type="InterPro" id="IPR051531">
    <property type="entry name" value="N-acetyltransferase"/>
</dbReference>
<dbReference type="PROSITE" id="PS51186">
    <property type="entry name" value="GNAT"/>
    <property type="match status" value="1"/>
</dbReference>
<keyword evidence="3" id="KW-1185">Reference proteome</keyword>
<dbReference type="EMBL" id="JACCFW010000001">
    <property type="protein sequence ID" value="NYJ76183.1"/>
    <property type="molecule type" value="Genomic_DNA"/>
</dbReference>
<feature type="domain" description="N-acetyltransferase" evidence="1">
    <location>
        <begin position="9"/>
        <end position="161"/>
    </location>
</feature>
<dbReference type="Pfam" id="PF13302">
    <property type="entry name" value="Acetyltransf_3"/>
    <property type="match status" value="1"/>
</dbReference>
<reference evidence="2 3" key="1">
    <citation type="submission" date="2020-07" db="EMBL/GenBank/DDBJ databases">
        <title>Sequencing the genomes of 1000 actinobacteria strains.</title>
        <authorList>
            <person name="Klenk H.-P."/>
        </authorList>
    </citation>
    <scope>NUCLEOTIDE SEQUENCE [LARGE SCALE GENOMIC DNA]</scope>
    <source>
        <strain evidence="2 3">DSM 29531</strain>
    </source>
</reference>
<evidence type="ECO:0000313" key="3">
    <source>
        <dbReference type="Proteomes" id="UP000571817"/>
    </source>
</evidence>
<sequence>MTDLHTERLILHPVDTAEAERIVAGRPDPEESWAGDFPFDGDVIGATMFLRATAAHGDQQPFGHYVVIRASDGQAIGSAGFKGRPENGCGEIGYGLAPSARGHGYAAEAARSLVALAREHGLTRVVADTDKANIASRRTLEHAGFTQIGADGDLHLFEVVL</sequence>
<dbReference type="RefSeq" id="WP_179483273.1">
    <property type="nucleotide sequence ID" value="NZ_JACCFW010000001.1"/>
</dbReference>
<gene>
    <name evidence="2" type="ORF">HNR15_003146</name>
</gene>